<reference evidence="2" key="1">
    <citation type="submission" date="2020-11" db="EMBL/GenBank/DDBJ databases">
        <authorList>
            <person name="Konstantinou D."/>
            <person name="Gkelis S."/>
            <person name="Popin R."/>
            <person name="Fewer D."/>
            <person name="Sivonen K."/>
        </authorList>
    </citation>
    <scope>NUCLEOTIDE SEQUENCE</scope>
    <source>
        <strain evidence="2">TAU-MAC 1115</strain>
    </source>
</reference>
<dbReference type="Gene3D" id="3.90.1340.10">
    <property type="entry name" value="Phage tail collar domain"/>
    <property type="match status" value="1"/>
</dbReference>
<dbReference type="AlphaFoldDB" id="A0A947DBC6"/>
<name>A0A947DBC6_9CYAN</name>
<comment type="caution">
    <text evidence="2">The sequence shown here is derived from an EMBL/GenBank/DDBJ whole genome shotgun (WGS) entry which is preliminary data.</text>
</comment>
<dbReference type="InterPro" id="IPR011083">
    <property type="entry name" value="Phage_tail_collar_dom"/>
</dbReference>
<dbReference type="RefSeq" id="WP_215607156.1">
    <property type="nucleotide sequence ID" value="NZ_JADOES010000002.1"/>
</dbReference>
<dbReference type="InterPro" id="IPR037053">
    <property type="entry name" value="Phage_tail_collar_dom_sf"/>
</dbReference>
<organism evidence="2 3">
    <name type="scientific">Leptothoe spongobia TAU-MAC 1115</name>
    <dbReference type="NCBI Taxonomy" id="1967444"/>
    <lineage>
        <taxon>Bacteria</taxon>
        <taxon>Bacillati</taxon>
        <taxon>Cyanobacteriota</taxon>
        <taxon>Cyanophyceae</taxon>
        <taxon>Nodosilineales</taxon>
        <taxon>Cymatolegaceae</taxon>
        <taxon>Leptothoe</taxon>
        <taxon>Leptothoe spongobia</taxon>
    </lineage>
</organism>
<protein>
    <submittedName>
        <fullName evidence="2">Phage tail protein</fullName>
    </submittedName>
</protein>
<feature type="domain" description="Phage tail collar" evidence="1">
    <location>
        <begin position="7"/>
        <end position="63"/>
    </location>
</feature>
<accession>A0A947DBC6</accession>
<gene>
    <name evidence="2" type="ORF">IXB50_01435</name>
</gene>
<dbReference type="SUPFAM" id="SSF88874">
    <property type="entry name" value="Receptor-binding domain of short tail fibre protein gp12"/>
    <property type="match status" value="1"/>
</dbReference>
<dbReference type="Proteomes" id="UP000717364">
    <property type="component" value="Unassembled WGS sequence"/>
</dbReference>
<evidence type="ECO:0000313" key="3">
    <source>
        <dbReference type="Proteomes" id="UP000717364"/>
    </source>
</evidence>
<sequence length="178" mass="18607">MADPFIGEIRIFAGNFAPRNWAFCDGSTLSISQNQALFAVLGTTYGGDGRTTLGLPDLQGRAPMHAGSGTGLTRRTLGEKGGAETQTFTEAQMPSHTHAEVAVPQNRRTSSGTAIPTNHALGLVDDSQDIYGDPSNLVAMASTSITSAGSGSESRSNMQPFLAINYIIALEGTFPSRG</sequence>
<evidence type="ECO:0000259" key="1">
    <source>
        <dbReference type="Pfam" id="PF07484"/>
    </source>
</evidence>
<dbReference type="Pfam" id="PF07484">
    <property type="entry name" value="Collar"/>
    <property type="match status" value="1"/>
</dbReference>
<keyword evidence="3" id="KW-1185">Reference proteome</keyword>
<proteinExistence type="predicted"/>
<reference evidence="2" key="2">
    <citation type="journal article" date="2021" name="Mar. Drugs">
        <title>Genome Reduction and Secondary Metabolism of the Marine Sponge-Associated Cyanobacterium Leptothoe.</title>
        <authorList>
            <person name="Konstantinou D."/>
            <person name="Popin R.V."/>
            <person name="Fewer D.P."/>
            <person name="Sivonen K."/>
            <person name="Gkelis S."/>
        </authorList>
    </citation>
    <scope>NUCLEOTIDE SEQUENCE</scope>
    <source>
        <strain evidence="2">TAU-MAC 1115</strain>
    </source>
</reference>
<evidence type="ECO:0000313" key="2">
    <source>
        <dbReference type="EMBL" id="MBT9314086.1"/>
    </source>
</evidence>
<dbReference type="EMBL" id="JADOES010000002">
    <property type="protein sequence ID" value="MBT9314086.1"/>
    <property type="molecule type" value="Genomic_DNA"/>
</dbReference>